<dbReference type="EC" id="2.7.13.3" evidence="3"/>
<dbReference type="PROSITE" id="PS50110">
    <property type="entry name" value="RESPONSE_REGULATORY"/>
    <property type="match status" value="1"/>
</dbReference>
<feature type="signal peptide" evidence="17">
    <location>
        <begin position="1"/>
        <end position="20"/>
    </location>
</feature>
<keyword evidence="11" id="KW-0902">Two-component regulatory system</keyword>
<evidence type="ECO:0000256" key="13">
    <source>
        <dbReference type="ARBA" id="ARBA00024867"/>
    </source>
</evidence>
<dbReference type="EMBL" id="CZAW01000092">
    <property type="protein sequence ID" value="CUQ16511.1"/>
    <property type="molecule type" value="Genomic_DNA"/>
</dbReference>
<dbReference type="GO" id="GO:0000155">
    <property type="term" value="F:phosphorelay sensor kinase activity"/>
    <property type="evidence" value="ECO:0007669"/>
    <property type="project" value="InterPro"/>
</dbReference>
<evidence type="ECO:0000313" key="21">
    <source>
        <dbReference type="Proteomes" id="UP000095712"/>
    </source>
</evidence>
<feature type="domain" description="Histidine kinase" evidence="18">
    <location>
        <begin position="564"/>
        <end position="786"/>
    </location>
</feature>
<accession>A0A174U736</accession>
<keyword evidence="5" id="KW-1003">Cell membrane</keyword>
<sequence>MVLSLILTCILCATPATAKAAEEETTERVVRVGSFEDTFNYVNEKGARKGYGYELLETLSGYTGWKFEYVTCDWSNCFEKLINGEFDIMGDISYTEERAKQMLFSDEPMGEEKYCLYADLSDTDISAYNFQTLNGKRIGVLKGTQPEVMLTEWEQKYNLETTHVNIANNDEVKRKLADHEIDAFVSLEESLWAAQGISTVVNVGKSGIYYAINKDHPEIKEELDNAMRRLEDDNPFYLADLYKQYFSMDYTPILSGEEKKWLKEHGAIRIGFLKDDTGISTIEMPDGRFSGAMTDYIQYAAGCLGNQKLDFKLTEYNSYEEETEALKSDEIDMIFHFSQNPDTAEEYHFAFTNTAWTYNLMAVTNKTSFNENESNRIAVPKDDLPLEKHIEYYYPQWEIVECDSVDDAANLVIKKQADGFVTGVASALDYSEKYNLYSLPLSNPEKSAFAVKSGDHYLLSILNKTIKAMPSNMLTSAIAMYESTQGKVTLAKFVKDNLAVVLLCSAVVIMLILISILGLLQKARQAEAAAKQAADETQQLNKKLQIAVEKAESANLAKTNFLNNMSHDIRTPMNVILGYNQMLGKRLTDPKLLDYQKKIEQSGNMLLSIINNVLDMARIESGRVELDEDYVKVSSILREFYDVFEEEAQQKGITFLHEDNVVHQHIICDSTKIREIMINLLSNAIKYTPDGGTVSLITTELPCSEEGYVRIKTEITDTGIGMSKEYLPIIFESFSRERNTTAGKIGGTGLGMSIVKNLVDMMGGTIEVESESGKGSRFTVILQHRIADAGCYEKRSEQKTDDSAEILRGKHVLLAEDNDLNAEIATAILMTAGLVVDRVEDGLQCVHKIEQSPAGTYDLILMDIQMPNMDGYRATEMIRGLSDKDKATIPIIAMTANAFEEDRKKALAKGMNGHIAKPVDAEKVVKTICSVLGSQSEQ</sequence>
<dbReference type="InterPro" id="IPR003661">
    <property type="entry name" value="HisK_dim/P_dom"/>
</dbReference>
<evidence type="ECO:0000256" key="6">
    <source>
        <dbReference type="ARBA" id="ARBA00022553"/>
    </source>
</evidence>
<keyword evidence="16" id="KW-1133">Transmembrane helix</keyword>
<dbReference type="PROSITE" id="PS50109">
    <property type="entry name" value="HIS_KIN"/>
    <property type="match status" value="1"/>
</dbReference>
<dbReference type="SUPFAM" id="SSF55874">
    <property type="entry name" value="ATPase domain of HSP90 chaperone/DNA topoisomerase II/histidine kinase"/>
    <property type="match status" value="1"/>
</dbReference>
<dbReference type="CDD" id="cd17546">
    <property type="entry name" value="REC_hyHK_CKI1_RcsC-like"/>
    <property type="match status" value="1"/>
</dbReference>
<organism evidence="20 21">
    <name type="scientific">Blautia wexlerae</name>
    <dbReference type="NCBI Taxonomy" id="418240"/>
    <lineage>
        <taxon>Bacteria</taxon>
        <taxon>Bacillati</taxon>
        <taxon>Bacillota</taxon>
        <taxon>Clostridia</taxon>
        <taxon>Lachnospirales</taxon>
        <taxon>Lachnospiraceae</taxon>
        <taxon>Blautia</taxon>
    </lineage>
</organism>
<dbReference type="InterPro" id="IPR003594">
    <property type="entry name" value="HATPase_dom"/>
</dbReference>
<feature type="modified residue" description="4-aspartylphosphate" evidence="14">
    <location>
        <position position="863"/>
    </location>
</feature>
<dbReference type="InterPro" id="IPR004358">
    <property type="entry name" value="Sig_transdc_His_kin-like_C"/>
</dbReference>
<dbReference type="SMART" id="SM00387">
    <property type="entry name" value="HATPase_c"/>
    <property type="match status" value="1"/>
</dbReference>
<gene>
    <name evidence="20" type="primary">luxQ_5</name>
    <name evidence="20" type="ORF">ERS852523_04213</name>
</gene>
<dbReference type="Proteomes" id="UP000095712">
    <property type="component" value="Unassembled WGS sequence"/>
</dbReference>
<dbReference type="Gene3D" id="3.30.565.10">
    <property type="entry name" value="Histidine kinase-like ATPase, C-terminal domain"/>
    <property type="match status" value="1"/>
</dbReference>
<dbReference type="InterPro" id="IPR011006">
    <property type="entry name" value="CheY-like_superfamily"/>
</dbReference>
<dbReference type="Pfam" id="PF02518">
    <property type="entry name" value="HATPase_c"/>
    <property type="match status" value="1"/>
</dbReference>
<evidence type="ECO:0000259" key="19">
    <source>
        <dbReference type="PROSITE" id="PS50110"/>
    </source>
</evidence>
<dbReference type="InterPro" id="IPR036097">
    <property type="entry name" value="HisK_dim/P_sf"/>
</dbReference>
<evidence type="ECO:0000256" key="5">
    <source>
        <dbReference type="ARBA" id="ARBA00022475"/>
    </source>
</evidence>
<dbReference type="Gene3D" id="3.40.190.10">
    <property type="entry name" value="Periplasmic binding protein-like II"/>
    <property type="match status" value="4"/>
</dbReference>
<dbReference type="FunFam" id="3.30.565.10:FF:000023">
    <property type="entry name" value="PAS domain-containing sensor histidine kinase"/>
    <property type="match status" value="1"/>
</dbReference>
<evidence type="ECO:0000256" key="12">
    <source>
        <dbReference type="ARBA" id="ARBA00023136"/>
    </source>
</evidence>
<keyword evidence="15" id="KW-0175">Coiled coil</keyword>
<keyword evidence="16" id="KW-0812">Transmembrane</keyword>
<keyword evidence="9 20" id="KW-0418">Kinase</keyword>
<feature type="transmembrane region" description="Helical" evidence="16">
    <location>
        <begin position="498"/>
        <end position="520"/>
    </location>
</feature>
<evidence type="ECO:0000256" key="4">
    <source>
        <dbReference type="ARBA" id="ARBA00018672"/>
    </source>
</evidence>
<evidence type="ECO:0000256" key="14">
    <source>
        <dbReference type="PROSITE-ProRule" id="PRU00169"/>
    </source>
</evidence>
<evidence type="ECO:0000313" key="20">
    <source>
        <dbReference type="EMBL" id="CUQ16511.1"/>
    </source>
</evidence>
<dbReference type="OrthoDB" id="9810305at2"/>
<dbReference type="SMART" id="SM00062">
    <property type="entry name" value="PBPb"/>
    <property type="match status" value="2"/>
</dbReference>
<dbReference type="SMART" id="SM00448">
    <property type="entry name" value="REC"/>
    <property type="match status" value="1"/>
</dbReference>
<comment type="subcellular location">
    <subcellularLocation>
        <location evidence="2">Cell membrane</location>
    </subcellularLocation>
</comment>
<keyword evidence="8" id="KW-0547">Nucleotide-binding</keyword>
<name>A0A174U736_9FIRM</name>
<evidence type="ECO:0000256" key="11">
    <source>
        <dbReference type="ARBA" id="ARBA00023012"/>
    </source>
</evidence>
<comment type="catalytic activity">
    <reaction evidence="1">
        <text>ATP + protein L-histidine = ADP + protein N-phospho-L-histidine.</text>
        <dbReference type="EC" id="2.7.13.3"/>
    </reaction>
</comment>
<protein>
    <recommendedName>
        <fullName evidence="4">Stage 0 sporulation protein A homolog</fullName>
        <ecNumber evidence="3">2.7.13.3</ecNumber>
    </recommendedName>
</protein>
<keyword evidence="12 16" id="KW-0472">Membrane</keyword>
<dbReference type="SUPFAM" id="SSF52172">
    <property type="entry name" value="CheY-like"/>
    <property type="match status" value="1"/>
</dbReference>
<proteinExistence type="predicted"/>
<evidence type="ECO:0000256" key="17">
    <source>
        <dbReference type="SAM" id="SignalP"/>
    </source>
</evidence>
<dbReference type="InterPro" id="IPR005467">
    <property type="entry name" value="His_kinase_dom"/>
</dbReference>
<keyword evidence="7 20" id="KW-0808">Transferase</keyword>
<dbReference type="AlphaFoldDB" id="A0A174U736"/>
<keyword evidence="6 14" id="KW-0597">Phosphoprotein</keyword>
<dbReference type="GO" id="GO:0005886">
    <property type="term" value="C:plasma membrane"/>
    <property type="evidence" value="ECO:0007669"/>
    <property type="project" value="UniProtKB-SubCell"/>
</dbReference>
<evidence type="ECO:0000256" key="16">
    <source>
        <dbReference type="SAM" id="Phobius"/>
    </source>
</evidence>
<feature type="domain" description="Response regulatory" evidence="19">
    <location>
        <begin position="811"/>
        <end position="932"/>
    </location>
</feature>
<evidence type="ECO:0000256" key="8">
    <source>
        <dbReference type="ARBA" id="ARBA00022741"/>
    </source>
</evidence>
<dbReference type="Pfam" id="PF00512">
    <property type="entry name" value="HisKA"/>
    <property type="match status" value="1"/>
</dbReference>
<dbReference type="CDD" id="cd16922">
    <property type="entry name" value="HATPase_EvgS-ArcB-TorS-like"/>
    <property type="match status" value="1"/>
</dbReference>
<dbReference type="GO" id="GO:0005524">
    <property type="term" value="F:ATP binding"/>
    <property type="evidence" value="ECO:0007669"/>
    <property type="project" value="UniProtKB-KW"/>
</dbReference>
<evidence type="ECO:0000256" key="1">
    <source>
        <dbReference type="ARBA" id="ARBA00000085"/>
    </source>
</evidence>
<dbReference type="InterPro" id="IPR001789">
    <property type="entry name" value="Sig_transdc_resp-reg_receiver"/>
</dbReference>
<evidence type="ECO:0000256" key="7">
    <source>
        <dbReference type="ARBA" id="ARBA00022679"/>
    </source>
</evidence>
<reference evidence="20 21" key="1">
    <citation type="submission" date="2015-09" db="EMBL/GenBank/DDBJ databases">
        <authorList>
            <consortium name="Pathogen Informatics"/>
        </authorList>
    </citation>
    <scope>NUCLEOTIDE SEQUENCE [LARGE SCALE GENOMIC DNA]</scope>
    <source>
        <strain evidence="20 21">2789STDY5834911</strain>
    </source>
</reference>
<dbReference type="InterPro" id="IPR001638">
    <property type="entry name" value="Solute-binding_3/MltF_N"/>
</dbReference>
<dbReference type="Gene3D" id="1.10.287.130">
    <property type="match status" value="1"/>
</dbReference>
<evidence type="ECO:0000256" key="10">
    <source>
        <dbReference type="ARBA" id="ARBA00022840"/>
    </source>
</evidence>
<dbReference type="InterPro" id="IPR036890">
    <property type="entry name" value="HATPase_C_sf"/>
</dbReference>
<dbReference type="SUPFAM" id="SSF47384">
    <property type="entry name" value="Homodimeric domain of signal transducing histidine kinase"/>
    <property type="match status" value="1"/>
</dbReference>
<comment type="function">
    <text evidence="13">May play the central regulatory role in sporulation. It may be an element of the effector pathway responsible for the activation of sporulation genes in response to nutritional stress. Spo0A may act in concert with spo0H (a sigma factor) to control the expression of some genes that are critical to the sporulation process.</text>
</comment>
<dbReference type="SMART" id="SM00388">
    <property type="entry name" value="HisKA"/>
    <property type="match status" value="1"/>
</dbReference>
<dbReference type="CDD" id="cd00082">
    <property type="entry name" value="HisKA"/>
    <property type="match status" value="1"/>
</dbReference>
<keyword evidence="17" id="KW-0732">Signal</keyword>
<evidence type="ECO:0000259" key="18">
    <source>
        <dbReference type="PROSITE" id="PS50109"/>
    </source>
</evidence>
<evidence type="ECO:0000256" key="2">
    <source>
        <dbReference type="ARBA" id="ARBA00004236"/>
    </source>
</evidence>
<evidence type="ECO:0000256" key="3">
    <source>
        <dbReference type="ARBA" id="ARBA00012438"/>
    </source>
</evidence>
<dbReference type="Gene3D" id="3.40.50.2300">
    <property type="match status" value="1"/>
</dbReference>
<dbReference type="PANTHER" id="PTHR45339">
    <property type="entry name" value="HYBRID SIGNAL TRANSDUCTION HISTIDINE KINASE J"/>
    <property type="match status" value="1"/>
</dbReference>
<feature type="chain" id="PRO_5008034648" description="Stage 0 sporulation protein A homolog" evidence="17">
    <location>
        <begin position="21"/>
        <end position="938"/>
    </location>
</feature>
<dbReference type="Pfam" id="PF00072">
    <property type="entry name" value="Response_reg"/>
    <property type="match status" value="1"/>
</dbReference>
<dbReference type="PRINTS" id="PR00344">
    <property type="entry name" value="BCTRLSENSOR"/>
</dbReference>
<keyword evidence="10" id="KW-0067">ATP-binding</keyword>
<dbReference type="SUPFAM" id="SSF53850">
    <property type="entry name" value="Periplasmic binding protein-like II"/>
    <property type="match status" value="2"/>
</dbReference>
<evidence type="ECO:0000256" key="15">
    <source>
        <dbReference type="SAM" id="Coils"/>
    </source>
</evidence>
<feature type="coiled-coil region" evidence="15">
    <location>
        <begin position="516"/>
        <end position="554"/>
    </location>
</feature>
<evidence type="ECO:0000256" key="9">
    <source>
        <dbReference type="ARBA" id="ARBA00022777"/>
    </source>
</evidence>
<dbReference type="PANTHER" id="PTHR45339:SF1">
    <property type="entry name" value="HYBRID SIGNAL TRANSDUCTION HISTIDINE KINASE J"/>
    <property type="match status" value="1"/>
</dbReference>
<dbReference type="Pfam" id="PF00497">
    <property type="entry name" value="SBP_bac_3"/>
    <property type="match status" value="1"/>
</dbReference>